<dbReference type="GO" id="GO:0005655">
    <property type="term" value="C:nucleolar ribonuclease P complex"/>
    <property type="evidence" value="ECO:0007669"/>
    <property type="project" value="InterPro"/>
</dbReference>
<feature type="region of interest" description="Disordered" evidence="4">
    <location>
        <begin position="79"/>
        <end position="142"/>
    </location>
</feature>
<dbReference type="EMBL" id="SPUK01000012">
    <property type="protein sequence ID" value="TQV93263.1"/>
    <property type="molecule type" value="Genomic_DNA"/>
</dbReference>
<sequence length="898" mass="99937">MGTKQAPAGPGGSGPGKKKVGGASTGGRADNAAPRRAKVQVARSIPVEPAQSALKDGELDLQAFVAAHEFEIRSLEQSMATSKAVRSSRAFQQVPRGLRRRTASHNPRRVPRRLQARARREMAEDNTPMVQPRRRKPTSTRARLRAETAKRLRLLAARTKRRKMIAKGAKMGGKAAAPAPQRPRPKIRRNQLNGPPMPPARFRKRQINKTWLPTHLWHAKRARMTPPSSPLWRFAIPLTPSEKIYRPTHRSQGERGTLIWDTSYMSTIGLYGQEAGLCRLLKRIGFSDSAYWSERGNRWTSGTRSRSTVIERNHNGRLRPMCPCTVVWNPQPAMEEQVTKQRQVFLRMHPAAFKEVFDELLRLIKMETPRLYIEDLRFEIGSIELTGPASTEALLAALIPHPAAEKSNLNQGQIFQSLHGLTNPAALTANAMLAFTIQDPRLQYPPRRLQGWEDDRLQEKLMESITEWPVERDLDSNLLFDRNARHKATGLPTQQAIYKRRRDITAGAHLKPDTGDPEIPVMLLACRSASGTQTQGSWTLILPWKCVLPVWHSLVHYPLISGGNPRFAGVNEAMQVAFERSVPWFPADYLSTDSGADWELAQRARRRKDYDKRPKSKRTEWASLDLGAGRRGEIGDGLACDFELLFGLKPEGEEPDRAPNPEGDAMDGVEKTAVIKTSNVSCLKRLTRVSKADVQSHLTSTPPQALPDCAITNVRITIIGRGVVTSCARIYRLPKPSTPAPKSSNVEVPSTVPHDASLESSPESSPLPYDLRAQWLSKLCAETAPRMAKQKKDDPTDMNHRKRLLAQQLTAPPAPYPPPPANRDSIDGHHPLVPDAEDLIGFVTSGSYNMAHGRGTAVGAIAAEKVLSDLRTTPKEAKLCVVRNSGENVGWLARWEHV</sequence>
<feature type="region of interest" description="Disordered" evidence="4">
    <location>
        <begin position="734"/>
        <end position="767"/>
    </location>
</feature>
<dbReference type="STRING" id="43265.A0A545UUX1"/>
<accession>A0A545UUX1</accession>
<evidence type="ECO:0000256" key="3">
    <source>
        <dbReference type="ARBA" id="ARBA00023242"/>
    </source>
</evidence>
<feature type="domain" description="POPLD" evidence="6">
    <location>
        <begin position="537"/>
        <end position="641"/>
    </location>
</feature>
<dbReference type="Proteomes" id="UP000315783">
    <property type="component" value="Unassembled WGS sequence"/>
</dbReference>
<dbReference type="InterPro" id="IPR009723">
    <property type="entry name" value="Pop1_N"/>
</dbReference>
<evidence type="ECO:0000256" key="2">
    <source>
        <dbReference type="ARBA" id="ARBA00022694"/>
    </source>
</evidence>
<dbReference type="Pfam" id="PF22770">
    <property type="entry name" value="POP1_C"/>
    <property type="match status" value="1"/>
</dbReference>
<protein>
    <submittedName>
        <fullName evidence="8">Ribonuclease P complex subunit Pop1</fullName>
    </submittedName>
</protein>
<dbReference type="AlphaFoldDB" id="A0A545UUX1"/>
<keyword evidence="3" id="KW-0539">Nucleus</keyword>
<organism evidence="8 9">
    <name type="scientific">Cordyceps javanica</name>
    <dbReference type="NCBI Taxonomy" id="43265"/>
    <lineage>
        <taxon>Eukaryota</taxon>
        <taxon>Fungi</taxon>
        <taxon>Dikarya</taxon>
        <taxon>Ascomycota</taxon>
        <taxon>Pezizomycotina</taxon>
        <taxon>Sordariomycetes</taxon>
        <taxon>Hypocreomycetidae</taxon>
        <taxon>Hypocreales</taxon>
        <taxon>Cordycipitaceae</taxon>
        <taxon>Cordyceps</taxon>
    </lineage>
</organism>
<keyword evidence="2" id="KW-0819">tRNA processing</keyword>
<evidence type="ECO:0000313" key="8">
    <source>
        <dbReference type="EMBL" id="TQV93263.1"/>
    </source>
</evidence>
<evidence type="ECO:0000259" key="5">
    <source>
        <dbReference type="Pfam" id="PF06978"/>
    </source>
</evidence>
<dbReference type="OrthoDB" id="442863at2759"/>
<evidence type="ECO:0000259" key="7">
    <source>
        <dbReference type="Pfam" id="PF22770"/>
    </source>
</evidence>
<dbReference type="Pfam" id="PF06978">
    <property type="entry name" value="POP1_N"/>
    <property type="match status" value="1"/>
</dbReference>
<evidence type="ECO:0000313" key="9">
    <source>
        <dbReference type="Proteomes" id="UP000315783"/>
    </source>
</evidence>
<feature type="region of interest" description="Disordered" evidence="4">
    <location>
        <begin position="167"/>
        <end position="201"/>
    </location>
</feature>
<dbReference type="GO" id="GO:0000172">
    <property type="term" value="C:ribonuclease MRP complex"/>
    <property type="evidence" value="ECO:0007669"/>
    <property type="project" value="InterPro"/>
</dbReference>
<evidence type="ECO:0000256" key="4">
    <source>
        <dbReference type="SAM" id="MobiDB-lite"/>
    </source>
</evidence>
<evidence type="ECO:0000259" key="6">
    <source>
        <dbReference type="Pfam" id="PF08170"/>
    </source>
</evidence>
<dbReference type="Pfam" id="PF08170">
    <property type="entry name" value="POPLD"/>
    <property type="match status" value="1"/>
</dbReference>
<dbReference type="InterPro" id="IPR055079">
    <property type="entry name" value="POP1_C"/>
</dbReference>
<dbReference type="InterPro" id="IPR039182">
    <property type="entry name" value="Pop1"/>
</dbReference>
<dbReference type="GO" id="GO:0001682">
    <property type="term" value="P:tRNA 5'-leader removal"/>
    <property type="evidence" value="ECO:0007669"/>
    <property type="project" value="InterPro"/>
</dbReference>
<comment type="subcellular location">
    <subcellularLocation>
        <location evidence="1">Nucleus</location>
    </subcellularLocation>
</comment>
<feature type="compositionally biased region" description="Basic residues" evidence="4">
    <location>
        <begin position="97"/>
        <end position="117"/>
    </location>
</feature>
<feature type="domain" description="POP1 C-terminal" evidence="7">
    <location>
        <begin position="712"/>
        <end position="896"/>
    </location>
</feature>
<feature type="region of interest" description="Disordered" evidence="4">
    <location>
        <begin position="1"/>
        <end position="44"/>
    </location>
</feature>
<dbReference type="PANTHER" id="PTHR22731:SF3">
    <property type="entry name" value="RIBONUCLEASES P_MRP PROTEIN SUBUNIT POP1"/>
    <property type="match status" value="1"/>
</dbReference>
<evidence type="ECO:0000256" key="1">
    <source>
        <dbReference type="ARBA" id="ARBA00004123"/>
    </source>
</evidence>
<keyword evidence="9" id="KW-1185">Reference proteome</keyword>
<feature type="compositionally biased region" description="Low complexity" evidence="4">
    <location>
        <begin position="167"/>
        <end position="179"/>
    </location>
</feature>
<name>A0A545UUX1_9HYPO</name>
<dbReference type="InterPro" id="IPR012590">
    <property type="entry name" value="POPLD_dom"/>
</dbReference>
<feature type="compositionally biased region" description="Low complexity" evidence="4">
    <location>
        <begin position="758"/>
        <end position="767"/>
    </location>
</feature>
<reference evidence="8 9" key="1">
    <citation type="journal article" date="2019" name="Appl. Microbiol. Biotechnol.">
        <title>Genome sequence of Isaria javanica and comparative genome analysis insights into family S53 peptidase evolution in fungal entomopathogens.</title>
        <authorList>
            <person name="Lin R."/>
            <person name="Zhang X."/>
            <person name="Xin B."/>
            <person name="Zou M."/>
            <person name="Gao Y."/>
            <person name="Qin F."/>
            <person name="Hu Q."/>
            <person name="Xie B."/>
            <person name="Cheng X."/>
        </authorList>
    </citation>
    <scope>NUCLEOTIDE SEQUENCE [LARGE SCALE GENOMIC DNA]</scope>
    <source>
        <strain evidence="8 9">IJ1G</strain>
    </source>
</reference>
<dbReference type="PANTHER" id="PTHR22731">
    <property type="entry name" value="RIBONUCLEASES P/MRP PROTEIN SUBUNIT POP1"/>
    <property type="match status" value="1"/>
</dbReference>
<comment type="caution">
    <text evidence="8">The sequence shown here is derived from an EMBL/GenBank/DDBJ whole genome shotgun (WGS) entry which is preliminary data.</text>
</comment>
<feature type="domain" description="Pop1 N-terminal" evidence="5">
    <location>
        <begin position="64"/>
        <end position="272"/>
    </location>
</feature>
<proteinExistence type="predicted"/>
<feature type="compositionally biased region" description="Polar residues" evidence="4">
    <location>
        <begin position="79"/>
        <end position="91"/>
    </location>
</feature>
<gene>
    <name evidence="8" type="ORF">IF1G_07841</name>
</gene>